<dbReference type="Pfam" id="PF14215">
    <property type="entry name" value="bHLH-MYC_N"/>
    <property type="match status" value="1"/>
</dbReference>
<organism evidence="4 5">
    <name type="scientific">Rhynchospora tenuis</name>
    <dbReference type="NCBI Taxonomy" id="198213"/>
    <lineage>
        <taxon>Eukaryota</taxon>
        <taxon>Viridiplantae</taxon>
        <taxon>Streptophyta</taxon>
        <taxon>Embryophyta</taxon>
        <taxon>Tracheophyta</taxon>
        <taxon>Spermatophyta</taxon>
        <taxon>Magnoliopsida</taxon>
        <taxon>Liliopsida</taxon>
        <taxon>Poales</taxon>
        <taxon>Cyperaceae</taxon>
        <taxon>Cyperoideae</taxon>
        <taxon>Rhynchosporeae</taxon>
        <taxon>Rhynchospora</taxon>
    </lineage>
</organism>
<accession>A0AAD6A0M7</accession>
<comment type="caution">
    <text evidence="4">The sequence shown here is derived from an EMBL/GenBank/DDBJ whole genome shotgun (WGS) entry which is preliminary data.</text>
</comment>
<gene>
    <name evidence="4" type="ORF">LUZ61_011246</name>
</gene>
<protein>
    <recommendedName>
        <fullName evidence="3">Transcription factor MYC/MYB N-terminal domain-containing protein</fullName>
    </recommendedName>
</protein>
<evidence type="ECO:0000256" key="2">
    <source>
        <dbReference type="ARBA" id="ARBA00023163"/>
    </source>
</evidence>
<dbReference type="EMBL" id="JAMRDG010000001">
    <property type="protein sequence ID" value="KAJ3707541.1"/>
    <property type="molecule type" value="Genomic_DNA"/>
</dbReference>
<reference evidence="4 5" key="1">
    <citation type="journal article" date="2022" name="Cell">
        <title>Repeat-based holocentromeres influence genome architecture and karyotype evolution.</title>
        <authorList>
            <person name="Hofstatter P.G."/>
            <person name="Thangavel G."/>
            <person name="Lux T."/>
            <person name="Neumann P."/>
            <person name="Vondrak T."/>
            <person name="Novak P."/>
            <person name="Zhang M."/>
            <person name="Costa L."/>
            <person name="Castellani M."/>
            <person name="Scott A."/>
            <person name="Toegelov H."/>
            <person name="Fuchs J."/>
            <person name="Mata-Sucre Y."/>
            <person name="Dias Y."/>
            <person name="Vanzela A.L.L."/>
            <person name="Huettel B."/>
            <person name="Almeida C.C.S."/>
            <person name="Simkova H."/>
            <person name="Souza G."/>
            <person name="Pedrosa-Harand A."/>
            <person name="Macas J."/>
            <person name="Mayer K.F.X."/>
            <person name="Houben A."/>
            <person name="Marques A."/>
        </authorList>
    </citation>
    <scope>NUCLEOTIDE SEQUENCE [LARGE SCALE GENOMIC DNA]</scope>
    <source>
        <strain evidence="4">RhyTen1mFocal</strain>
    </source>
</reference>
<evidence type="ECO:0000259" key="3">
    <source>
        <dbReference type="Pfam" id="PF14215"/>
    </source>
</evidence>
<evidence type="ECO:0000313" key="5">
    <source>
        <dbReference type="Proteomes" id="UP001210211"/>
    </source>
</evidence>
<evidence type="ECO:0000256" key="1">
    <source>
        <dbReference type="ARBA" id="ARBA00023015"/>
    </source>
</evidence>
<dbReference type="InterPro" id="IPR025610">
    <property type="entry name" value="MYC/MYB_N"/>
</dbReference>
<keyword evidence="5" id="KW-1185">Reference proteome</keyword>
<sequence length="318" mass="36065">MVAMEEQLNPLAVTHLLQHTLRNLCLSDSSQWVYAVFWRILPRNYPPPKWDLHVSAGHFDRSRGNKRNWILAWEDGFCNFTASTLPFEHKSDDALQMGLQPEIFFKMSHEIYNFGEGVIGKVASDYSHKWIFNDPGDHETNSIIPSWNNPADFYPRTWEAQFRSGIETIALISVREGVVQLGSLKKVEEDPSFILLLRKKFAYLESIPGVLLPHPASPAFPLTTDNMQVEMQGYAQQMEFCEDQQLRIMPSINSLDALLSKLPAVDATSGQVYGEIPVLMAAQKQEMERAVLKEEIEVIGGETSSSMNYLLNVANSMQ</sequence>
<feature type="domain" description="Transcription factor MYC/MYB N-terminal" evidence="3">
    <location>
        <begin position="17"/>
        <end position="201"/>
    </location>
</feature>
<name>A0AAD6A0M7_9POAL</name>
<proteinExistence type="predicted"/>
<dbReference type="AlphaFoldDB" id="A0AAD6A0M7"/>
<evidence type="ECO:0000313" key="4">
    <source>
        <dbReference type="EMBL" id="KAJ3707541.1"/>
    </source>
</evidence>
<dbReference type="PANTHER" id="PTHR46633:SF3">
    <property type="entry name" value="SERINE_THREONINE-PROTEIN KINASE WNK (WITH NO LYSINE)-LIKE PROTEIN"/>
    <property type="match status" value="1"/>
</dbReference>
<dbReference type="Proteomes" id="UP001210211">
    <property type="component" value="Unassembled WGS sequence"/>
</dbReference>
<keyword evidence="1" id="KW-0805">Transcription regulation</keyword>
<keyword evidence="2" id="KW-0804">Transcription</keyword>
<dbReference type="PANTHER" id="PTHR46633">
    <property type="entry name" value="TRANSCRIPTION FACTOR MYC/MYB-RELATED"/>
    <property type="match status" value="1"/>
</dbReference>